<evidence type="ECO:0000256" key="2">
    <source>
        <dbReference type="SAM" id="Phobius"/>
    </source>
</evidence>
<evidence type="ECO:0008006" key="5">
    <source>
        <dbReference type="Google" id="ProtNLM"/>
    </source>
</evidence>
<reference evidence="3 4" key="1">
    <citation type="submission" date="2019-09" db="EMBL/GenBank/DDBJ databases">
        <authorList>
            <person name="Cao W.R."/>
        </authorList>
    </citation>
    <scope>NUCLEOTIDE SEQUENCE [LARGE SCALE GENOMIC DNA]</scope>
    <source>
        <strain evidence="3 4">B1N29</strain>
    </source>
</reference>
<dbReference type="RefSeq" id="WP_150940460.1">
    <property type="nucleotide sequence ID" value="NZ_WAAT01000050.1"/>
</dbReference>
<gene>
    <name evidence="3" type="ORF">F6U93_12890</name>
</gene>
<evidence type="ECO:0000313" key="3">
    <source>
        <dbReference type="EMBL" id="KAB1067302.1"/>
    </source>
</evidence>
<dbReference type="EMBL" id="WAAT01000050">
    <property type="protein sequence ID" value="KAB1067302.1"/>
    <property type="molecule type" value="Genomic_DNA"/>
</dbReference>
<feature type="transmembrane region" description="Helical" evidence="2">
    <location>
        <begin position="12"/>
        <end position="35"/>
    </location>
</feature>
<keyword evidence="2" id="KW-1133">Transmembrane helix</keyword>
<sequence length="169" mass="19511">MKPENIKARRSSFIKFLLLFILTTTIIVVAVFFNFRVPQKENALLKERAKNVEREMAYQKEFATEVMGLQAMIDSLDTPGQNLPFTNTLIHSKLADLQSSIPRKDSTYRYNMYTGIIETLVDLQATKNELHSLDDAKARIAEYKAVLAQTRNELEQTKRDLDILRISRN</sequence>
<protein>
    <recommendedName>
        <fullName evidence="5">Type VI secretion system transmembrane protein TssO</fullName>
    </recommendedName>
</protein>
<comment type="caution">
    <text evidence="3">The sequence shown here is derived from an EMBL/GenBank/DDBJ whole genome shotgun (WGS) entry which is preliminary data.</text>
</comment>
<accession>A0A6N6MET5</accession>
<dbReference type="Pfam" id="PF17561">
    <property type="entry name" value="TssO"/>
    <property type="match status" value="1"/>
</dbReference>
<name>A0A6N6MET5_9FLAO</name>
<keyword evidence="4" id="KW-1185">Reference proteome</keyword>
<dbReference type="InterPro" id="IPR039449">
    <property type="entry name" value="TssO"/>
</dbReference>
<keyword evidence="2" id="KW-0472">Membrane</keyword>
<keyword evidence="2" id="KW-0812">Transmembrane</keyword>
<dbReference type="AlphaFoldDB" id="A0A6N6MET5"/>
<dbReference type="Proteomes" id="UP000441333">
    <property type="component" value="Unassembled WGS sequence"/>
</dbReference>
<proteinExistence type="predicted"/>
<evidence type="ECO:0000313" key="4">
    <source>
        <dbReference type="Proteomes" id="UP000441333"/>
    </source>
</evidence>
<organism evidence="3 4">
    <name type="scientific">Pseudotamlana haliotis</name>
    <dbReference type="NCBI Taxonomy" id="2614804"/>
    <lineage>
        <taxon>Bacteria</taxon>
        <taxon>Pseudomonadati</taxon>
        <taxon>Bacteroidota</taxon>
        <taxon>Flavobacteriia</taxon>
        <taxon>Flavobacteriales</taxon>
        <taxon>Flavobacteriaceae</taxon>
        <taxon>Pseudotamlana</taxon>
    </lineage>
</organism>
<keyword evidence="1" id="KW-0175">Coiled coil</keyword>
<evidence type="ECO:0000256" key="1">
    <source>
        <dbReference type="SAM" id="Coils"/>
    </source>
</evidence>
<feature type="coiled-coil region" evidence="1">
    <location>
        <begin position="133"/>
        <end position="167"/>
    </location>
</feature>